<reference evidence="1 2" key="1">
    <citation type="submission" date="2020-11" db="EMBL/GenBank/DDBJ databases">
        <title>Description of Pontivivens ytuae sp. nov. isolated from deep sea sediment of Mariana Trench.</title>
        <authorList>
            <person name="Wang Z."/>
            <person name="Sun Q.-L."/>
            <person name="Xu X.-D."/>
            <person name="Tang Y.-Z."/>
            <person name="Zhang J."/>
        </authorList>
    </citation>
    <scope>NUCLEOTIDE SEQUENCE [LARGE SCALE GENOMIC DNA]</scope>
    <source>
        <strain evidence="1 2">MT2928</strain>
    </source>
</reference>
<protein>
    <recommendedName>
        <fullName evidence="3">Outer membrane protein beta-barrel domain-containing protein</fullName>
    </recommendedName>
</protein>
<name>A0A7S9LP47_9RHOB</name>
<dbReference type="AlphaFoldDB" id="A0A7S9LP47"/>
<gene>
    <name evidence="1" type="ORF">I0K15_12830</name>
</gene>
<dbReference type="Gene3D" id="2.40.160.20">
    <property type="match status" value="1"/>
</dbReference>
<sequence length="164" mass="17858">MRLVVLILMLLTGPLVAQERFGALILGSQHFGDGGELNDFNPGLALGWRWPGPRGLEQSVEGGVFYNSYEEVSPFVLYGLSAEVARPTPNWSLRAGAFAGIALYEDLSEILEDDYGLPNVEGFIPIAGITGIARWRDTTDVRLTLVPPGADVDLIVNLSLARRF</sequence>
<evidence type="ECO:0000313" key="1">
    <source>
        <dbReference type="EMBL" id="QPH52694.1"/>
    </source>
</evidence>
<accession>A0A7S9LP47</accession>
<dbReference type="Proteomes" id="UP000594800">
    <property type="component" value="Chromosome"/>
</dbReference>
<evidence type="ECO:0008006" key="3">
    <source>
        <dbReference type="Google" id="ProtNLM"/>
    </source>
</evidence>
<proteinExistence type="predicted"/>
<evidence type="ECO:0000313" key="2">
    <source>
        <dbReference type="Proteomes" id="UP000594800"/>
    </source>
</evidence>
<dbReference type="RefSeq" id="WP_196101905.1">
    <property type="nucleotide sequence ID" value="NZ_CP064942.1"/>
</dbReference>
<dbReference type="KEGG" id="poz:I0K15_12830"/>
<dbReference type="EMBL" id="CP064942">
    <property type="protein sequence ID" value="QPH52694.1"/>
    <property type="molecule type" value="Genomic_DNA"/>
</dbReference>
<organism evidence="1 2">
    <name type="scientific">Pontivivens ytuae</name>
    <dbReference type="NCBI Taxonomy" id="2789856"/>
    <lineage>
        <taxon>Bacteria</taxon>
        <taxon>Pseudomonadati</taxon>
        <taxon>Pseudomonadota</taxon>
        <taxon>Alphaproteobacteria</taxon>
        <taxon>Rhodobacterales</taxon>
        <taxon>Paracoccaceae</taxon>
        <taxon>Pontivivens</taxon>
    </lineage>
</organism>
<keyword evidence="2" id="KW-1185">Reference proteome</keyword>